<proteinExistence type="predicted"/>
<dbReference type="Gene3D" id="3.90.550.10">
    <property type="entry name" value="Spore Coat Polysaccharide Biosynthesis Protein SpsA, Chain A"/>
    <property type="match status" value="1"/>
</dbReference>
<sequence length="342" mass="39614">MKIVIGFITYNDSTAKYLPFFLPSLKVALATTFGDYEIGKHYRILAIDNSDHEVNGNSDYLKNNFPEIDLTWAGSNLGFAQAYNLMIRRASELGAEYFLMLNPDTVLTPDSIGKLIKALDNNPSLGAVAPRILKWDFANKIQTKIIDSDGLFITSSHRFSDRHQGRELFSSEPEIVFGFTGAAALIRMAALNEVAYNGEYLDELMFMYKEDVDLSYRLTLANWPIKFIPAAIIYHDRTASPLGEGWGQIIHNRKNKSRAVKRWSFLNHWILILKYSHLNYSFQVKWRTWRYQFLGLFFALFFEPYLIKELITLRKIWKEIRAKRQVLKVIVNPSIIEKMMDK</sequence>
<dbReference type="PANTHER" id="PTHR43179">
    <property type="entry name" value="RHAMNOSYLTRANSFERASE WBBL"/>
    <property type="match status" value="1"/>
</dbReference>
<name>A0A1J4T7T4_9BACT</name>
<dbReference type="InterPro" id="IPR001173">
    <property type="entry name" value="Glyco_trans_2-like"/>
</dbReference>
<organism evidence="2 3">
    <name type="scientific">Candidatus Falkowbacteria bacterium CG1_02_41_21</name>
    <dbReference type="NCBI Taxonomy" id="1805147"/>
    <lineage>
        <taxon>Bacteria</taxon>
        <taxon>Candidatus Falkowiibacteriota</taxon>
    </lineage>
</organism>
<protein>
    <recommendedName>
        <fullName evidence="1">Glycosyltransferase 2-like domain-containing protein</fullName>
    </recommendedName>
</protein>
<dbReference type="SUPFAM" id="SSF53448">
    <property type="entry name" value="Nucleotide-diphospho-sugar transferases"/>
    <property type="match status" value="1"/>
</dbReference>
<comment type="caution">
    <text evidence="2">The sequence shown here is derived from an EMBL/GenBank/DDBJ whole genome shotgun (WGS) entry which is preliminary data.</text>
</comment>
<gene>
    <name evidence="2" type="ORF">AUJ35_03095</name>
</gene>
<accession>A0A1J4T7T4</accession>
<dbReference type="InterPro" id="IPR029044">
    <property type="entry name" value="Nucleotide-diphossugar_trans"/>
</dbReference>
<dbReference type="Pfam" id="PF00535">
    <property type="entry name" value="Glycos_transf_2"/>
    <property type="match status" value="1"/>
</dbReference>
<dbReference type="EMBL" id="MNUV01000057">
    <property type="protein sequence ID" value="OIO06901.1"/>
    <property type="molecule type" value="Genomic_DNA"/>
</dbReference>
<dbReference type="AlphaFoldDB" id="A0A1J4T7T4"/>
<dbReference type="PANTHER" id="PTHR43179:SF11">
    <property type="entry name" value="GLYCOSYL TRANSFERASE"/>
    <property type="match status" value="1"/>
</dbReference>
<reference evidence="2 3" key="1">
    <citation type="journal article" date="2016" name="Environ. Microbiol.">
        <title>Genomic resolution of a cold subsurface aquifer community provides metabolic insights for novel microbes adapted to high CO concentrations.</title>
        <authorList>
            <person name="Probst A.J."/>
            <person name="Castelle C.J."/>
            <person name="Singh A."/>
            <person name="Brown C.T."/>
            <person name="Anantharaman K."/>
            <person name="Sharon I."/>
            <person name="Hug L.A."/>
            <person name="Burstein D."/>
            <person name="Emerson J.B."/>
            <person name="Thomas B.C."/>
            <person name="Banfield J.F."/>
        </authorList>
    </citation>
    <scope>NUCLEOTIDE SEQUENCE [LARGE SCALE GENOMIC DNA]</scope>
    <source>
        <strain evidence="2">CG1_02_41_21</strain>
    </source>
</reference>
<evidence type="ECO:0000313" key="2">
    <source>
        <dbReference type="EMBL" id="OIO06901.1"/>
    </source>
</evidence>
<dbReference type="Proteomes" id="UP000182860">
    <property type="component" value="Unassembled WGS sequence"/>
</dbReference>
<feature type="domain" description="Glycosyltransferase 2-like" evidence="1">
    <location>
        <begin position="8"/>
        <end position="193"/>
    </location>
</feature>
<evidence type="ECO:0000259" key="1">
    <source>
        <dbReference type="Pfam" id="PF00535"/>
    </source>
</evidence>
<evidence type="ECO:0000313" key="3">
    <source>
        <dbReference type="Proteomes" id="UP000182860"/>
    </source>
</evidence>